<dbReference type="EMBL" id="QHBU01000130">
    <property type="protein sequence ID" value="PZR80947.1"/>
    <property type="molecule type" value="Genomic_DNA"/>
</dbReference>
<proteinExistence type="predicted"/>
<dbReference type="AlphaFoldDB" id="A0A2W5ZAA4"/>
<organism evidence="2 3">
    <name type="scientific">Candidatus Aeolococcus gillhamiae</name>
    <dbReference type="NCBI Taxonomy" id="3127015"/>
    <lineage>
        <taxon>Bacteria</taxon>
        <taxon>Bacillati</taxon>
        <taxon>Candidatus Dormiibacterota</taxon>
        <taxon>Candidatus Dormibacteria</taxon>
        <taxon>Candidatus Aeolococcales</taxon>
        <taxon>Candidatus Aeolococcaceae</taxon>
        <taxon>Candidatus Aeolococcus</taxon>
    </lineage>
</organism>
<reference evidence="2 3" key="1">
    <citation type="journal article" date="2017" name="Nature">
        <title>Atmospheric trace gases support primary production in Antarctic desert surface soil.</title>
        <authorList>
            <person name="Ji M."/>
            <person name="Greening C."/>
            <person name="Vanwonterghem I."/>
            <person name="Carere C.R."/>
            <person name="Bay S.K."/>
            <person name="Steen J.A."/>
            <person name="Montgomery K."/>
            <person name="Lines T."/>
            <person name="Beardall J."/>
            <person name="van Dorst J."/>
            <person name="Snape I."/>
            <person name="Stott M.B."/>
            <person name="Hugenholtz P."/>
            <person name="Ferrari B.C."/>
        </authorList>
    </citation>
    <scope>NUCLEOTIDE SEQUENCE [LARGE SCALE GENOMIC DNA]</scope>
    <source>
        <strain evidence="2">RRmetagenome_bin12</strain>
    </source>
</reference>
<evidence type="ECO:0000256" key="1">
    <source>
        <dbReference type="SAM" id="Phobius"/>
    </source>
</evidence>
<accession>A0A2W5ZAA4</accession>
<name>A0A2W5ZAA4_9BACT</name>
<sequence length="86" mass="8646">MTRCWVSVLSCAACAGVICPLAARWSISAFSDATSALMTSAAVLLCAVAIAAIVLPAVSSVCSWLVLMPMAVAITCWSSACAPGPP</sequence>
<feature type="transmembrane region" description="Helical" evidence="1">
    <location>
        <begin position="33"/>
        <end position="54"/>
    </location>
</feature>
<keyword evidence="1" id="KW-0472">Membrane</keyword>
<gene>
    <name evidence="2" type="ORF">DLM65_07165</name>
</gene>
<evidence type="ECO:0000313" key="3">
    <source>
        <dbReference type="Proteomes" id="UP000248724"/>
    </source>
</evidence>
<evidence type="ECO:0000313" key="2">
    <source>
        <dbReference type="EMBL" id="PZR80947.1"/>
    </source>
</evidence>
<keyword evidence="1" id="KW-0812">Transmembrane</keyword>
<comment type="caution">
    <text evidence="2">The sequence shown here is derived from an EMBL/GenBank/DDBJ whole genome shotgun (WGS) entry which is preliminary data.</text>
</comment>
<protein>
    <submittedName>
        <fullName evidence="2">Uncharacterized protein</fullName>
    </submittedName>
</protein>
<keyword evidence="1" id="KW-1133">Transmembrane helix</keyword>
<dbReference type="Proteomes" id="UP000248724">
    <property type="component" value="Unassembled WGS sequence"/>
</dbReference>